<protein>
    <submittedName>
        <fullName evidence="2">Uncharacterized protein</fullName>
    </submittedName>
</protein>
<sequence length="65" mass="7314">MSLNTVRDYIDRIRVKYALAGRPILTRIDFYHRAVEDGLLPESSMRNPEPSVAEGGGPHREGSVF</sequence>
<dbReference type="HOGENOM" id="CLU_2842340_0_0_11"/>
<name>Q8FQ48_COREF</name>
<dbReference type="EMBL" id="BA000035">
    <property type="protein sequence ID" value="BAC18096.1"/>
    <property type="molecule type" value="Genomic_DNA"/>
</dbReference>
<dbReference type="STRING" id="196164.gene:10741695"/>
<dbReference type="KEGG" id="cef:CE1286"/>
<dbReference type="AlphaFoldDB" id="Q8FQ48"/>
<feature type="region of interest" description="Disordered" evidence="1">
    <location>
        <begin position="41"/>
        <end position="65"/>
    </location>
</feature>
<dbReference type="Proteomes" id="UP000001409">
    <property type="component" value="Chromosome"/>
</dbReference>
<organism evidence="2 3">
    <name type="scientific">Corynebacterium efficiens (strain DSM 44549 / YS-314 / AJ 12310 / JCM 11189 / NBRC 100395)</name>
    <dbReference type="NCBI Taxonomy" id="196164"/>
    <lineage>
        <taxon>Bacteria</taxon>
        <taxon>Bacillati</taxon>
        <taxon>Actinomycetota</taxon>
        <taxon>Actinomycetes</taxon>
        <taxon>Mycobacteriales</taxon>
        <taxon>Corynebacteriaceae</taxon>
        <taxon>Corynebacterium</taxon>
    </lineage>
</organism>
<evidence type="ECO:0000256" key="1">
    <source>
        <dbReference type="SAM" id="MobiDB-lite"/>
    </source>
</evidence>
<evidence type="ECO:0000313" key="3">
    <source>
        <dbReference type="Proteomes" id="UP000001409"/>
    </source>
</evidence>
<keyword evidence="3" id="KW-1185">Reference proteome</keyword>
<accession>Q8FQ48</accession>
<proteinExistence type="predicted"/>
<evidence type="ECO:0000313" key="2">
    <source>
        <dbReference type="EMBL" id="BAC18096.1"/>
    </source>
</evidence>
<reference evidence="2 3" key="1">
    <citation type="journal article" date="2003" name="Genome Res.">
        <title>Comparative complete genome sequence analysis of the amino acid replacements responsible for the thermostability of Corynebacterium efficiens.</title>
        <authorList>
            <person name="Nishio Y."/>
            <person name="Nakamura Y."/>
            <person name="Kawarabayasi Y."/>
            <person name="Usuda Y."/>
            <person name="Kimura E."/>
            <person name="Sugimoto S."/>
            <person name="Matsui K."/>
            <person name="Yamagishi A."/>
            <person name="Kikuchi H."/>
            <person name="Ikeo K."/>
            <person name="Gojobori T."/>
        </authorList>
    </citation>
    <scope>NUCLEOTIDE SEQUENCE [LARGE SCALE GENOMIC DNA]</scope>
    <source>
        <strain evidence="3">DSM 44549 / YS-314 / AJ 12310 / JCM 11189 / NBRC 100395</strain>
    </source>
</reference>